<proteinExistence type="predicted"/>
<evidence type="ECO:0000313" key="2">
    <source>
        <dbReference type="Proteomes" id="UP001346869"/>
    </source>
</evidence>
<comment type="caution">
    <text evidence="1">The sequence shown here is derived from an EMBL/GenBank/DDBJ whole genome shotgun (WGS) entry which is preliminary data.</text>
</comment>
<dbReference type="Proteomes" id="UP001346869">
    <property type="component" value="Unassembled WGS sequence"/>
</dbReference>
<evidence type="ECO:0000313" key="1">
    <source>
        <dbReference type="EMBL" id="KAK5865963.1"/>
    </source>
</evidence>
<dbReference type="EMBL" id="JAUZQC010000009">
    <property type="protein sequence ID" value="KAK5865963.1"/>
    <property type="molecule type" value="Genomic_DNA"/>
</dbReference>
<name>A0AAN8AN06_ELEMC</name>
<reference evidence="1 2" key="2">
    <citation type="journal article" date="2023" name="Mol. Biol. Evol.">
        <title>Genomics of Secondarily Temperate Adaptation in the Only Non-Antarctic Icefish.</title>
        <authorList>
            <person name="Rivera-Colon A.G."/>
            <person name="Rayamajhi N."/>
            <person name="Minhas B.F."/>
            <person name="Madrigal G."/>
            <person name="Bilyk K.T."/>
            <person name="Yoon V."/>
            <person name="Hune M."/>
            <person name="Gregory S."/>
            <person name="Cheng C.H.C."/>
            <person name="Catchen J.M."/>
        </authorList>
    </citation>
    <scope>NUCLEOTIDE SEQUENCE [LARGE SCALE GENOMIC DNA]</scope>
    <source>
        <strain evidence="1">JMC-PN-2008</strain>
    </source>
</reference>
<accession>A0AAN8AN06</accession>
<protein>
    <submittedName>
        <fullName evidence="1">Uncharacterized protein</fullName>
    </submittedName>
</protein>
<dbReference type="AlphaFoldDB" id="A0AAN8AN06"/>
<gene>
    <name evidence="1" type="ORF">PBY51_020193</name>
</gene>
<reference evidence="1 2" key="1">
    <citation type="journal article" date="2023" name="Genes (Basel)">
        <title>Chromosome-Level Genome Assembly and Circadian Gene Repertoire of the Patagonia Blennie Eleginops maclovinus-The Closest Ancestral Proxy of Antarctic Cryonotothenioids.</title>
        <authorList>
            <person name="Cheng C.C."/>
            <person name="Rivera-Colon A.G."/>
            <person name="Minhas B.F."/>
            <person name="Wilson L."/>
            <person name="Rayamajhi N."/>
            <person name="Vargas-Chacoff L."/>
            <person name="Catchen J.M."/>
        </authorList>
    </citation>
    <scope>NUCLEOTIDE SEQUENCE [LARGE SCALE GENOMIC DNA]</scope>
    <source>
        <strain evidence="1">JMC-PN-2008</strain>
    </source>
</reference>
<organism evidence="1 2">
    <name type="scientific">Eleginops maclovinus</name>
    <name type="common">Patagonian blennie</name>
    <name type="synonym">Eleginus maclovinus</name>
    <dbReference type="NCBI Taxonomy" id="56733"/>
    <lineage>
        <taxon>Eukaryota</taxon>
        <taxon>Metazoa</taxon>
        <taxon>Chordata</taxon>
        <taxon>Craniata</taxon>
        <taxon>Vertebrata</taxon>
        <taxon>Euteleostomi</taxon>
        <taxon>Actinopterygii</taxon>
        <taxon>Neopterygii</taxon>
        <taxon>Teleostei</taxon>
        <taxon>Neoteleostei</taxon>
        <taxon>Acanthomorphata</taxon>
        <taxon>Eupercaria</taxon>
        <taxon>Perciformes</taxon>
        <taxon>Notothenioidei</taxon>
        <taxon>Eleginopidae</taxon>
        <taxon>Eleginops</taxon>
    </lineage>
</organism>
<sequence>MSESVRDCERGEGTRDWAWQRWQRTGHAHIGKGHDSTCRLSPAGSTLCTAMLFWLGALYPYKHTHIHAHQQIQLPKARSLISLSLSHI</sequence>
<keyword evidence="2" id="KW-1185">Reference proteome</keyword>